<dbReference type="Gene3D" id="3.40.50.720">
    <property type="entry name" value="NAD(P)-binding Rossmann-like Domain"/>
    <property type="match status" value="1"/>
</dbReference>
<accession>A0A2G8RY48</accession>
<reference evidence="8 9" key="1">
    <citation type="journal article" date="2015" name="Sci. Rep.">
        <title>Chromosome-level genome map provides insights into diverse defense mechanisms in the medicinal fungus Ganoderma sinense.</title>
        <authorList>
            <person name="Zhu Y."/>
            <person name="Xu J."/>
            <person name="Sun C."/>
            <person name="Zhou S."/>
            <person name="Xu H."/>
            <person name="Nelson D.R."/>
            <person name="Qian J."/>
            <person name="Song J."/>
            <person name="Luo H."/>
            <person name="Xiang L."/>
            <person name="Li Y."/>
            <person name="Xu Z."/>
            <person name="Ji A."/>
            <person name="Wang L."/>
            <person name="Lu S."/>
            <person name="Hayward A."/>
            <person name="Sun W."/>
            <person name="Li X."/>
            <person name="Schwartz D.C."/>
            <person name="Wang Y."/>
            <person name="Chen S."/>
        </authorList>
    </citation>
    <scope>NUCLEOTIDE SEQUENCE [LARGE SCALE GENOMIC DNA]</scope>
    <source>
        <strain evidence="8 9">ZZ0214-1</strain>
    </source>
</reference>
<evidence type="ECO:0008006" key="10">
    <source>
        <dbReference type="Google" id="ProtNLM"/>
    </source>
</evidence>
<evidence type="ECO:0000256" key="7">
    <source>
        <dbReference type="SAM" id="Phobius"/>
    </source>
</evidence>
<protein>
    <recommendedName>
        <fullName evidence="10">3-keto sterol reductase</fullName>
    </recommendedName>
</protein>
<name>A0A2G8RY48_9APHY</name>
<dbReference type="AlphaFoldDB" id="A0A2G8RY48"/>
<dbReference type="GO" id="GO:0005741">
    <property type="term" value="C:mitochondrial outer membrane"/>
    <property type="evidence" value="ECO:0007669"/>
    <property type="project" value="TreeGrafter"/>
</dbReference>
<keyword evidence="7" id="KW-0812">Transmembrane</keyword>
<keyword evidence="1" id="KW-0444">Lipid biosynthesis</keyword>
<dbReference type="GO" id="GO:0006694">
    <property type="term" value="P:steroid biosynthetic process"/>
    <property type="evidence" value="ECO:0007669"/>
    <property type="project" value="UniProtKB-KW"/>
</dbReference>
<evidence type="ECO:0000313" key="8">
    <source>
        <dbReference type="EMBL" id="PIL26432.1"/>
    </source>
</evidence>
<dbReference type="InterPro" id="IPR036291">
    <property type="entry name" value="NAD(P)-bd_dom_sf"/>
</dbReference>
<gene>
    <name evidence="8" type="ORF">GSI_12190</name>
</gene>
<keyword evidence="9" id="KW-1185">Reference proteome</keyword>
<evidence type="ECO:0000313" key="9">
    <source>
        <dbReference type="Proteomes" id="UP000230002"/>
    </source>
</evidence>
<keyword evidence="7" id="KW-0472">Membrane</keyword>
<dbReference type="PANTHER" id="PTHR43647">
    <property type="entry name" value="DEHYDROGENASE"/>
    <property type="match status" value="1"/>
</dbReference>
<dbReference type="Proteomes" id="UP000230002">
    <property type="component" value="Unassembled WGS sequence"/>
</dbReference>
<dbReference type="InterPro" id="IPR051593">
    <property type="entry name" value="Ergosterol_Biosynth_ERG27"/>
</dbReference>
<keyword evidence="5" id="KW-0443">Lipid metabolism</keyword>
<evidence type="ECO:0000256" key="6">
    <source>
        <dbReference type="ARBA" id="ARBA00023593"/>
    </source>
</evidence>
<evidence type="ECO:0000256" key="4">
    <source>
        <dbReference type="ARBA" id="ARBA00023002"/>
    </source>
</evidence>
<comment type="similarity">
    <text evidence="6">Belongs to the short-chain dehydrogenases/reductases (SDR) family. ERG27 subfamily.</text>
</comment>
<dbReference type="GO" id="GO:0000253">
    <property type="term" value="F:3-beta-hydroxysteroid 3-dehydrogenase (NADP+) activity"/>
    <property type="evidence" value="ECO:0007669"/>
    <property type="project" value="TreeGrafter"/>
</dbReference>
<dbReference type="STRING" id="1077348.A0A2G8RY48"/>
<evidence type="ECO:0000256" key="5">
    <source>
        <dbReference type="ARBA" id="ARBA00023098"/>
    </source>
</evidence>
<keyword evidence="7" id="KW-1133">Transmembrane helix</keyword>
<proteinExistence type="inferred from homology"/>
<dbReference type="GO" id="GO:0005811">
    <property type="term" value="C:lipid droplet"/>
    <property type="evidence" value="ECO:0007669"/>
    <property type="project" value="TreeGrafter"/>
</dbReference>
<dbReference type="GO" id="GO:0005789">
    <property type="term" value="C:endoplasmic reticulum membrane"/>
    <property type="evidence" value="ECO:0007669"/>
    <property type="project" value="TreeGrafter"/>
</dbReference>
<evidence type="ECO:0000256" key="3">
    <source>
        <dbReference type="ARBA" id="ARBA00022955"/>
    </source>
</evidence>
<dbReference type="EMBL" id="AYKW01000045">
    <property type="protein sequence ID" value="PIL26432.1"/>
    <property type="molecule type" value="Genomic_DNA"/>
</dbReference>
<dbReference type="SUPFAM" id="SSF51735">
    <property type="entry name" value="NAD(P)-binding Rossmann-fold domains"/>
    <property type="match status" value="1"/>
</dbReference>
<feature type="transmembrane region" description="Helical" evidence="7">
    <location>
        <begin position="336"/>
        <end position="356"/>
    </location>
</feature>
<evidence type="ECO:0000256" key="2">
    <source>
        <dbReference type="ARBA" id="ARBA00022857"/>
    </source>
</evidence>
<dbReference type="OrthoDB" id="9989144at2759"/>
<organism evidence="8 9">
    <name type="scientific">Ganoderma sinense ZZ0214-1</name>
    <dbReference type="NCBI Taxonomy" id="1077348"/>
    <lineage>
        <taxon>Eukaryota</taxon>
        <taxon>Fungi</taxon>
        <taxon>Dikarya</taxon>
        <taxon>Basidiomycota</taxon>
        <taxon>Agaricomycotina</taxon>
        <taxon>Agaricomycetes</taxon>
        <taxon>Polyporales</taxon>
        <taxon>Polyporaceae</taxon>
        <taxon>Ganoderma</taxon>
    </lineage>
</organism>
<evidence type="ECO:0000256" key="1">
    <source>
        <dbReference type="ARBA" id="ARBA00022516"/>
    </source>
</evidence>
<keyword evidence="2" id="KW-0521">NADP</keyword>
<sequence>MSKGLVIVVTGANGGVGFGICHRLLVQLSSPHPSDAQPFFKVVGADAVPSHGILDEYEFSPDAGVTIIMACRDPRRAQDARTRLYRLLDEHVAGLSPGTKEQAYAAAFRKTVKLELEILDLSSVKSVLDFGRRASDKYEYLSHLIFNAGTATYSHLDLLGFTLDFLRFPIHAIQHPRRNIQVNGVLSKDNLGYTWQCNIFGHYVLYRSLQDLLVAYSNFTSRSARVLWMSSLDSEPVFDPKDDWQLTKTYHSYQASKFQIDLIASELEKRTVEALEAGRVSSMEETVAPHGEIHHLIVSPGIISTNMSSLLNIWIPGYQYLMAVAFWLVRFLGAPHVLMSVFSAAFSAVHLALVPLRHVPTVRNSPQISPLDVEYPFWHRYHGKTSTRVQALRFGSENDRWGNDRPGVIAVPVWDEHPNAGEVLLERFERLYQAFDMANADRERAENGNGYAKGNGKAR</sequence>
<dbReference type="PANTHER" id="PTHR43647:SF1">
    <property type="entry name" value="3-KETO-STEROID REDUCTASE ERG27"/>
    <property type="match status" value="1"/>
</dbReference>
<keyword evidence="4" id="KW-0560">Oxidoreductase</keyword>
<comment type="caution">
    <text evidence="8">The sequence shown here is derived from an EMBL/GenBank/DDBJ whole genome shotgun (WGS) entry which is preliminary data.</text>
</comment>
<keyword evidence="3" id="KW-0752">Steroid biosynthesis</keyword>